<evidence type="ECO:0000259" key="1">
    <source>
        <dbReference type="Pfam" id="PF17900"/>
    </source>
</evidence>
<evidence type="ECO:0000313" key="2">
    <source>
        <dbReference type="EMBL" id="CAD7638206.1"/>
    </source>
</evidence>
<dbReference type="InterPro" id="IPR045357">
    <property type="entry name" value="Aminopeptidase_N-like_N"/>
</dbReference>
<dbReference type="Gene3D" id="2.60.40.1730">
    <property type="entry name" value="tricorn interacting facor f3 domain"/>
    <property type="match status" value="1"/>
</dbReference>
<dbReference type="GO" id="GO:0016020">
    <property type="term" value="C:membrane"/>
    <property type="evidence" value="ECO:0007669"/>
    <property type="project" value="TreeGrafter"/>
</dbReference>
<keyword evidence="3" id="KW-1185">Reference proteome</keyword>
<dbReference type="AlphaFoldDB" id="A0A7R9QA21"/>
<dbReference type="Proteomes" id="UP000759131">
    <property type="component" value="Unassembled WGS sequence"/>
</dbReference>
<gene>
    <name evidence="2" type="ORF">OSB1V03_LOCUS17281</name>
</gene>
<dbReference type="GO" id="GO:0042277">
    <property type="term" value="F:peptide binding"/>
    <property type="evidence" value="ECO:0007669"/>
    <property type="project" value="TreeGrafter"/>
</dbReference>
<dbReference type="OrthoDB" id="510539at2759"/>
<dbReference type="GO" id="GO:0005615">
    <property type="term" value="C:extracellular space"/>
    <property type="evidence" value="ECO:0007669"/>
    <property type="project" value="TreeGrafter"/>
</dbReference>
<dbReference type="GO" id="GO:0008270">
    <property type="term" value="F:zinc ion binding"/>
    <property type="evidence" value="ECO:0007669"/>
    <property type="project" value="TreeGrafter"/>
</dbReference>
<dbReference type="EMBL" id="CAJPIZ010020544">
    <property type="protein sequence ID" value="CAG2117328.1"/>
    <property type="molecule type" value="Genomic_DNA"/>
</dbReference>
<dbReference type="EMBL" id="OC875119">
    <property type="protein sequence ID" value="CAD7638206.1"/>
    <property type="molecule type" value="Genomic_DNA"/>
</dbReference>
<dbReference type="PANTHER" id="PTHR11533">
    <property type="entry name" value="PROTEASE M1 ZINC METALLOPROTEASE"/>
    <property type="match status" value="1"/>
</dbReference>
<dbReference type="GO" id="GO:0043171">
    <property type="term" value="P:peptide catabolic process"/>
    <property type="evidence" value="ECO:0007669"/>
    <property type="project" value="TreeGrafter"/>
</dbReference>
<reference evidence="2" key="1">
    <citation type="submission" date="2020-11" db="EMBL/GenBank/DDBJ databases">
        <authorList>
            <person name="Tran Van P."/>
        </authorList>
    </citation>
    <scope>NUCLEOTIDE SEQUENCE</scope>
</reference>
<organism evidence="2">
    <name type="scientific">Medioppia subpectinata</name>
    <dbReference type="NCBI Taxonomy" id="1979941"/>
    <lineage>
        <taxon>Eukaryota</taxon>
        <taxon>Metazoa</taxon>
        <taxon>Ecdysozoa</taxon>
        <taxon>Arthropoda</taxon>
        <taxon>Chelicerata</taxon>
        <taxon>Arachnida</taxon>
        <taxon>Acari</taxon>
        <taxon>Acariformes</taxon>
        <taxon>Sarcoptiformes</taxon>
        <taxon>Oribatida</taxon>
        <taxon>Brachypylina</taxon>
        <taxon>Oppioidea</taxon>
        <taxon>Oppiidae</taxon>
        <taxon>Medioppia</taxon>
    </lineage>
</organism>
<accession>A0A7R9QA21</accession>
<dbReference type="GO" id="GO:0070006">
    <property type="term" value="F:metalloaminopeptidase activity"/>
    <property type="evidence" value="ECO:0007669"/>
    <property type="project" value="TreeGrafter"/>
</dbReference>
<protein>
    <recommendedName>
        <fullName evidence="1">Aminopeptidase N-like N-terminal domain-containing protein</fullName>
    </recommendedName>
</protein>
<dbReference type="SUPFAM" id="SSF63737">
    <property type="entry name" value="Leukotriene A4 hydrolase N-terminal domain"/>
    <property type="match status" value="1"/>
</dbReference>
<dbReference type="InterPro" id="IPR050344">
    <property type="entry name" value="Peptidase_M1_aminopeptidases"/>
</dbReference>
<feature type="domain" description="Aminopeptidase N-like N-terminal" evidence="1">
    <location>
        <begin position="21"/>
        <end position="139"/>
    </location>
</feature>
<dbReference type="GO" id="GO:0006508">
    <property type="term" value="P:proteolysis"/>
    <property type="evidence" value="ECO:0007669"/>
    <property type="project" value="TreeGrafter"/>
</dbReference>
<dbReference type="GO" id="GO:0005737">
    <property type="term" value="C:cytoplasm"/>
    <property type="evidence" value="ECO:0007669"/>
    <property type="project" value="TreeGrafter"/>
</dbReference>
<dbReference type="PANTHER" id="PTHR11533:SF294">
    <property type="entry name" value="THYROTROPIN-RELEASING HORMONE-DEGRADING ECTOENZYME"/>
    <property type="match status" value="1"/>
</dbReference>
<dbReference type="InterPro" id="IPR042097">
    <property type="entry name" value="Aminopeptidase_N-like_N_sf"/>
</dbReference>
<name>A0A7R9QA21_9ACAR</name>
<proteinExistence type="predicted"/>
<evidence type="ECO:0000313" key="3">
    <source>
        <dbReference type="Proteomes" id="UP000759131"/>
    </source>
</evidence>
<sequence length="141" mass="16483">MVSPLYASTDHLYVRLPTSIVPNHYDVQLHTYIGPKDFYFDGNVTILIECKEDTDNITVHINDMTIYNESVVLLDDREKHLSYISNFSHETKRQFFIIHLNTNLKRGKNYILKIKFKGNLNDDLSGFYRSSYKDSAGNKRD</sequence>
<dbReference type="Pfam" id="PF17900">
    <property type="entry name" value="Peptidase_M1_N"/>
    <property type="match status" value="1"/>
</dbReference>